<comment type="similarity">
    <text evidence="2">Belongs to the NUP186/NUP192/NUP205 family.</text>
</comment>
<evidence type="ECO:0000256" key="1">
    <source>
        <dbReference type="ARBA" id="ARBA00004123"/>
    </source>
</evidence>
<dbReference type="PANTHER" id="PTHR31344:SF0">
    <property type="entry name" value="NUCLEAR PORE COMPLEX PROTEIN NUP205"/>
    <property type="match status" value="1"/>
</dbReference>
<evidence type="ECO:0000256" key="3">
    <source>
        <dbReference type="ARBA" id="ARBA00022448"/>
    </source>
</evidence>
<reference evidence="5 6" key="1">
    <citation type="journal article" date="2019" name="Sci. Rep.">
        <title>Comparative genomics of chytrid fungi reveal insights into the obligate biotrophic and pathogenic lifestyle of Synchytrium endobioticum.</title>
        <authorList>
            <person name="van de Vossenberg B.T.L.H."/>
            <person name="Warris S."/>
            <person name="Nguyen H.D.T."/>
            <person name="van Gent-Pelzer M.P.E."/>
            <person name="Joly D.L."/>
            <person name="van de Geest H.C."/>
            <person name="Bonants P.J.M."/>
            <person name="Smith D.S."/>
            <person name="Levesque C.A."/>
            <person name="van der Lee T.A.J."/>
        </authorList>
    </citation>
    <scope>NUCLEOTIDE SEQUENCE [LARGE SCALE GENOMIC DNA]</scope>
    <source>
        <strain evidence="5 6">CBS 675.73</strain>
    </source>
</reference>
<dbReference type="OrthoDB" id="2019644at2759"/>
<proteinExistence type="inferred from homology"/>
<dbReference type="GO" id="GO:0006999">
    <property type="term" value="P:nuclear pore organization"/>
    <property type="evidence" value="ECO:0007669"/>
    <property type="project" value="TreeGrafter"/>
</dbReference>
<comment type="subcellular location">
    <subcellularLocation>
        <location evidence="1">Nucleus</location>
    </subcellularLocation>
</comment>
<keyword evidence="4" id="KW-0539">Nucleus</keyword>
<evidence type="ECO:0000256" key="4">
    <source>
        <dbReference type="ARBA" id="ARBA00023242"/>
    </source>
</evidence>
<organism evidence="5 6">
    <name type="scientific">Chytriomyces confervae</name>
    <dbReference type="NCBI Taxonomy" id="246404"/>
    <lineage>
        <taxon>Eukaryota</taxon>
        <taxon>Fungi</taxon>
        <taxon>Fungi incertae sedis</taxon>
        <taxon>Chytridiomycota</taxon>
        <taxon>Chytridiomycota incertae sedis</taxon>
        <taxon>Chytridiomycetes</taxon>
        <taxon>Chytridiales</taxon>
        <taxon>Chytriomycetaceae</taxon>
        <taxon>Chytriomyces</taxon>
    </lineage>
</organism>
<dbReference type="Proteomes" id="UP000320333">
    <property type="component" value="Unassembled WGS sequence"/>
</dbReference>
<evidence type="ECO:0000313" key="6">
    <source>
        <dbReference type="Proteomes" id="UP000320333"/>
    </source>
</evidence>
<name>A0A507ESD6_9FUNG</name>
<comment type="caution">
    <text evidence="5">The sequence shown here is derived from an EMBL/GenBank/DDBJ whole genome shotgun (WGS) entry which is preliminary data.</text>
</comment>
<keyword evidence="3" id="KW-0813">Transport</keyword>
<dbReference type="GO" id="GO:0017056">
    <property type="term" value="F:structural constituent of nuclear pore"/>
    <property type="evidence" value="ECO:0007669"/>
    <property type="project" value="TreeGrafter"/>
</dbReference>
<protein>
    <submittedName>
        <fullName evidence="5">Uncharacterized protein</fullName>
    </submittedName>
</protein>
<accession>A0A507ESD6</accession>
<dbReference type="Pfam" id="PF11894">
    <property type="entry name" value="Nup192"/>
    <property type="match status" value="1"/>
</dbReference>
<gene>
    <name evidence="5" type="ORF">CcCBS67573_g07904</name>
</gene>
<evidence type="ECO:0000256" key="2">
    <source>
        <dbReference type="ARBA" id="ARBA00005892"/>
    </source>
</evidence>
<dbReference type="PANTHER" id="PTHR31344">
    <property type="entry name" value="NUCLEAR PORE COMPLEX PROTEIN NUP205"/>
    <property type="match status" value="1"/>
</dbReference>
<evidence type="ECO:0000313" key="5">
    <source>
        <dbReference type="EMBL" id="TPX66220.1"/>
    </source>
</evidence>
<dbReference type="EMBL" id="QEAP01000453">
    <property type="protein sequence ID" value="TPX66220.1"/>
    <property type="molecule type" value="Genomic_DNA"/>
</dbReference>
<dbReference type="GO" id="GO:0044611">
    <property type="term" value="C:nuclear pore inner ring"/>
    <property type="evidence" value="ECO:0007669"/>
    <property type="project" value="TreeGrafter"/>
</dbReference>
<dbReference type="STRING" id="246404.A0A507ESD6"/>
<dbReference type="InterPro" id="IPR021827">
    <property type="entry name" value="Nup186/Nup192/Nup205"/>
</dbReference>
<sequence>MGSIEWRAFEELQGVITQLHSEGSNPNQLKALELRLIRLRPLLGRVGVESEAKSAERRKDISTGNVGNGARANAAFVRDALLVSDLLGMSETRAVSLMRHALDADTASLYPDRVPIECAVREYQRERLALAECLDLMLKTASSSNISQHIRRVCSHHLSLILADSNFTASILASLADLAAHIDSLANDNSTNPKFVTGSQLKSMGVSEAILQTTALGAAKIRLALSALLISLARYASMSFADVVQLTTLVQTCTDTDPVWAALSTACIAGIQGLPTTVELTSDQMQLVTKQNTMIFGQTNAVSKWAIKGLQETIAVQFCLFLRQARQATPRLEENLGYHESLEAKLSRTLSSSPPFEFMKDRLVAWSTLDANPQQPVIDVVMEADVRDDILSVLQNLMTGLFKYLSRCVRTLKNEAEDLEVAAAAASAGTSTNVPSGLKQLLQLVYALFKDRPDAGLSFWTDPDLFKFCRFMMDVRSGSLLQAYLDVLSALATGPQSAQYAAEFMSGQHARLSWEALFRSLDFTAKSLAAHPDGEMHPDEVNLQRSFLRLLKQVVRFSQVARTALYSSAHLQVINTLFNLLNRRISVEHKASILEAIAAFAIPADKGSLSDVSPMIWRHLEQAEVVSRAQYTSGFHFGTFGGSATSSGGATGGGSAGSGRAEGIRFDLEQIESQNQTYPETTSFMLLLNTLLFAIKPNQVTGAVDAFSTRLQTQGGVSHYIHFAVEEVFLKMHNRAFNSVDEKWRMIELCLNLFDQCLKSFELMYASGESYDNPAFAQLRADAASISVEAAQTVLVTLHPGFSLMLRILSGSPFLKRLFELACIDVDVVNQFGRKCQPLAASVKLCLRILLRAFHLQKFVTDVIAQDAGSFLKNTPSVTGMDQLLAFYKDTVVKIALFINCEIDDEICLLSVNLVAAVSQSPLFNTIDNAPGRYGKINRLVSLLSSSTYSNQIVSGFVNRLGVEEVENALDLSAESGGDVALSGLKLDMWRDPDLAIVLYEGSVPAAFSEMHHLGLANLIRLAILDLLVENLDGAGANAFPTVSHFLLGYNMKSVPQVEIVEAGSFKGRRSCLHSILDLLRVGTSDDAGRNQVTDADGEVDLDVPLFYRHPKLSERCYRLMYLLCSDEVTSASTMRFLRTTENFFYRQLEAMPVDFVVPILSRGGVMGAETPVVSSTQLHQRAWLMQLIALELHVTTLTGQRSHAQKLLDLLLISPVPDLVKSTPFSQSMTRFDQPLTKMLEILNSLDFNNGDRDQSSRSPQLSYFNDLDTSKFMEVDEYGYSMFDLRAIHGFLLTKQRFLEKQSSSGMVHDGDRVKSEITYILQELLDRNARKENLGSRIHALYGWSLIVRTILGRGYELMPAESREEKIHALLISILPKFNHPNACSDMVEEIAPVILELLYRLREDCAYQAMLQTASLSVESGLKDGGKRDGGNAAQKLKSTVDTLQQTILKGLLDGIVKPDASASVRENLYSALLHYLGYTNPSAEEELEAQAPKGQSLSAYRTSLMIGNLNVISTYGGDKLLEIVCRDAATADRVLKTAAFALLEALCQLAGYLQRGTSSEQLNAIIGFMVKRNFLTGFIGSMVKQEDVAIQALMQSDPGAEYWPSLYIFEAKMSLLLRIAQQKGGVEQLTDAGLIEALTDCKFMDERPDAESDPMDSDKFMFGSTEIYYMTATPVLELLWLVVSYGRENASLIQRVSQFLYNHQEAFVEILKSKNALANPSAMQELELATAIVSYLGNNRQLLEFGIRGSGYTSFHNILISLLMHYMSVEVTGRSSINEENVANERHVQAVCRNLLAYAESVSSSEHGLHLCFLFSCFRPSWSFMMADILSYTMNGN</sequence>
<keyword evidence="6" id="KW-1185">Reference proteome</keyword>